<accession>A0A239F7J6</accession>
<dbReference type="InterPro" id="IPR038142">
    <property type="entry name" value="Cytochrome_P460_sp"/>
</dbReference>
<dbReference type="EMBL" id="FZOG01000003">
    <property type="protein sequence ID" value="SNS52795.1"/>
    <property type="molecule type" value="Genomic_DNA"/>
</dbReference>
<name>A0A239F7J6_9PSED</name>
<dbReference type="Gene3D" id="3.50.70.20">
    <property type="entry name" value="Cytochrome P460"/>
    <property type="match status" value="1"/>
</dbReference>
<dbReference type="RefSeq" id="WP_089359991.1">
    <property type="nucleotide sequence ID" value="NZ_FZOG01000003.1"/>
</dbReference>
<evidence type="ECO:0000313" key="3">
    <source>
        <dbReference type="EMBL" id="SNS52795.1"/>
    </source>
</evidence>
<dbReference type="Pfam" id="PF16694">
    <property type="entry name" value="Cytochrome_P460"/>
    <property type="match status" value="1"/>
</dbReference>
<gene>
    <name evidence="3" type="ORF">SAMN05216255_2473</name>
</gene>
<evidence type="ECO:0000313" key="4">
    <source>
        <dbReference type="Proteomes" id="UP000242915"/>
    </source>
</evidence>
<sequence length="183" mass="19508">MNTLTRFTGAALVASCVALSAQADDSFSSQVDAKGNIGLPDDFRATMSHLGSWFVPAGDASGFHDVYLDSDAVTAFRKTGKFPDGAVMVKELRHPKVGNYTTGAGVSHAGDIKQTFVMVKDSTNRFAGKNPAWGDGWGWALFKPDSGGKSVVTDYKIDCLGCHLPAKSKDYIYTEAYPTLGAK</sequence>
<protein>
    <submittedName>
        <fullName evidence="3">Cytochrome P460</fullName>
    </submittedName>
</protein>
<reference evidence="4" key="1">
    <citation type="submission" date="2017-06" db="EMBL/GenBank/DDBJ databases">
        <authorList>
            <person name="Varghese N."/>
            <person name="Submissions S."/>
        </authorList>
    </citation>
    <scope>NUCLEOTIDE SEQUENCE [LARGE SCALE GENOMIC DNA]</scope>
    <source>
        <strain evidence="4">CIP 108523</strain>
    </source>
</reference>
<evidence type="ECO:0000259" key="2">
    <source>
        <dbReference type="Pfam" id="PF16694"/>
    </source>
</evidence>
<keyword evidence="1" id="KW-0732">Signal</keyword>
<keyword evidence="4" id="KW-1185">Reference proteome</keyword>
<dbReference type="CDD" id="cd20750">
    <property type="entry name" value="cyt_c_I"/>
    <property type="match status" value="1"/>
</dbReference>
<feature type="chain" id="PRO_5012669792" evidence="1">
    <location>
        <begin position="24"/>
        <end position="183"/>
    </location>
</feature>
<dbReference type="Proteomes" id="UP000242915">
    <property type="component" value="Unassembled WGS sequence"/>
</dbReference>
<feature type="domain" description="Cytochrome P460" evidence="2">
    <location>
        <begin position="50"/>
        <end position="174"/>
    </location>
</feature>
<dbReference type="AlphaFoldDB" id="A0A239F7J6"/>
<proteinExistence type="predicted"/>
<organism evidence="3 4">
    <name type="scientific">Pseudomonas segetis</name>
    <dbReference type="NCBI Taxonomy" id="298908"/>
    <lineage>
        <taxon>Bacteria</taxon>
        <taxon>Pseudomonadati</taxon>
        <taxon>Pseudomonadota</taxon>
        <taxon>Gammaproteobacteria</taxon>
        <taxon>Pseudomonadales</taxon>
        <taxon>Pseudomonadaceae</taxon>
        <taxon>Pseudomonas</taxon>
    </lineage>
</organism>
<evidence type="ECO:0000256" key="1">
    <source>
        <dbReference type="SAM" id="SignalP"/>
    </source>
</evidence>
<feature type="signal peptide" evidence="1">
    <location>
        <begin position="1"/>
        <end position="23"/>
    </location>
</feature>
<dbReference type="InterPro" id="IPR032033">
    <property type="entry name" value="Cytochrome_P460"/>
</dbReference>